<gene>
    <name evidence="3" type="ORF">PEB0149_020180</name>
</gene>
<feature type="domain" description="Beta-lactamase-related" evidence="2">
    <location>
        <begin position="103"/>
        <end position="414"/>
    </location>
</feature>
<dbReference type="EMBL" id="LXYT01000001">
    <property type="protein sequence ID" value="OLY44548.1"/>
    <property type="molecule type" value="Genomic_DNA"/>
</dbReference>
<dbReference type="InterPro" id="IPR012338">
    <property type="entry name" value="Beta-lactam/transpept-like"/>
</dbReference>
<dbReference type="Pfam" id="PF00144">
    <property type="entry name" value="Beta-lactamase"/>
    <property type="match status" value="1"/>
</dbReference>
<dbReference type="OrthoDB" id="9814204at2"/>
<dbReference type="PANTHER" id="PTHR43283:SF14">
    <property type="entry name" value="BLL8153 PROTEIN"/>
    <property type="match status" value="1"/>
</dbReference>
<proteinExistence type="predicted"/>
<evidence type="ECO:0000313" key="3">
    <source>
        <dbReference type="EMBL" id="OLY44548.1"/>
    </source>
</evidence>
<dbReference type="InterPro" id="IPR050789">
    <property type="entry name" value="Diverse_Enzym_Activities"/>
</dbReference>
<keyword evidence="4" id="KW-1185">Reference proteome</keyword>
<dbReference type="Gene3D" id="3.40.710.10">
    <property type="entry name" value="DD-peptidase/beta-lactamase superfamily"/>
    <property type="match status" value="1"/>
</dbReference>
<dbReference type="SUPFAM" id="SSF56601">
    <property type="entry name" value="beta-lactamase/transpeptidase-like"/>
    <property type="match status" value="1"/>
</dbReference>
<keyword evidence="1" id="KW-0732">Signal</keyword>
<accession>A0A1R0FCD6</accession>
<evidence type="ECO:0000313" key="4">
    <source>
        <dbReference type="Proteomes" id="UP000187344"/>
    </source>
</evidence>
<sequence length="434" mass="48705">MKTKLFGLSILLMGLGAFPNAYANSQCGVPELTACPTPVDEKLPDVKNMLKWNMEDRMIGFRNDYRAYPGDVFKHSTPRPLMRQIHDMSSVSYTVDGHSYNLQEYVARNKIAGLMVIKNGVVVLEFYGRGNTPQTLWTSRSVGKSVVSTLVGVALKEGKIKSLDDKVVRYNPDVKGTVWANITIRELLQHTSGVKWDENYEDDNSDFAKLTQCEALDNAYTCVHDLVINKKRVKQAEPGKVWAYSSGGAWLLGDTLEKAVKMPLAQYLQEKIWKPYGMVSDGVWHSYQKGKHDTGAHGFNATLEDWGKFGQFVLYNGFLPDGKTILPDHWVVDARTWNKATNSVNKNHPEGSYGFEWWNNAVPQSAENVSPKLGLSSSETMWGLGIYGQMLVVNQQENMVIVQWSTWEKAEPSFSAEPLEASLMFNAISNSLNQ</sequence>
<protein>
    <submittedName>
        <fullName evidence="3">CubicO group peptidase, beta-lactamase class C family</fullName>
    </submittedName>
</protein>
<evidence type="ECO:0000259" key="2">
    <source>
        <dbReference type="Pfam" id="PF00144"/>
    </source>
</evidence>
<feature type="signal peptide" evidence="1">
    <location>
        <begin position="1"/>
        <end position="23"/>
    </location>
</feature>
<comment type="caution">
    <text evidence="3">The sequence shown here is derived from an EMBL/GenBank/DDBJ whole genome shotgun (WGS) entry which is preliminary data.</text>
</comment>
<dbReference type="GeneID" id="92990829"/>
<organism evidence="3 4">
    <name type="scientific">Bartonella apis</name>
    <dbReference type="NCBI Taxonomy" id="1686310"/>
    <lineage>
        <taxon>Bacteria</taxon>
        <taxon>Pseudomonadati</taxon>
        <taxon>Pseudomonadota</taxon>
        <taxon>Alphaproteobacteria</taxon>
        <taxon>Hyphomicrobiales</taxon>
        <taxon>Bartonellaceae</taxon>
        <taxon>Bartonella</taxon>
    </lineage>
</organism>
<name>A0A1R0FCD6_9HYPH</name>
<dbReference type="PANTHER" id="PTHR43283">
    <property type="entry name" value="BETA-LACTAMASE-RELATED"/>
    <property type="match status" value="1"/>
</dbReference>
<feature type="chain" id="PRO_5010375795" evidence="1">
    <location>
        <begin position="24"/>
        <end position="434"/>
    </location>
</feature>
<reference evidence="3 4" key="1">
    <citation type="submission" date="2016-12" db="EMBL/GenBank/DDBJ databases">
        <title>Comparative genomics of Bartonella apis.</title>
        <authorList>
            <person name="Engel P."/>
        </authorList>
    </citation>
    <scope>NUCLEOTIDE SEQUENCE [LARGE SCALE GENOMIC DNA]</scope>
    <source>
        <strain evidence="3 4">PEB0149</strain>
    </source>
</reference>
<dbReference type="RefSeq" id="WP_075869666.1">
    <property type="nucleotide sequence ID" value="NZ_LXYT01000001.1"/>
</dbReference>
<dbReference type="Proteomes" id="UP000187344">
    <property type="component" value="Unassembled WGS sequence"/>
</dbReference>
<dbReference type="InterPro" id="IPR001466">
    <property type="entry name" value="Beta-lactam-related"/>
</dbReference>
<dbReference type="AlphaFoldDB" id="A0A1R0FCD6"/>
<evidence type="ECO:0000256" key="1">
    <source>
        <dbReference type="SAM" id="SignalP"/>
    </source>
</evidence>